<dbReference type="Pfam" id="PF07702">
    <property type="entry name" value="UTRA"/>
    <property type="match status" value="1"/>
</dbReference>
<dbReference type="RefSeq" id="WP_094908651.1">
    <property type="nucleotide sequence ID" value="NZ_BJUN01000027.1"/>
</dbReference>
<dbReference type="Gene3D" id="3.40.1410.10">
    <property type="entry name" value="Chorismate lyase-like"/>
    <property type="match status" value="1"/>
</dbReference>
<dbReference type="Pfam" id="PF00392">
    <property type="entry name" value="GntR"/>
    <property type="match status" value="1"/>
</dbReference>
<dbReference type="GO" id="GO:0045892">
    <property type="term" value="P:negative regulation of DNA-templated transcription"/>
    <property type="evidence" value="ECO:0007669"/>
    <property type="project" value="TreeGrafter"/>
</dbReference>
<dbReference type="GO" id="GO:0003700">
    <property type="term" value="F:DNA-binding transcription factor activity"/>
    <property type="evidence" value="ECO:0007669"/>
    <property type="project" value="InterPro"/>
</dbReference>
<dbReference type="InterPro" id="IPR036390">
    <property type="entry name" value="WH_DNA-bd_sf"/>
</dbReference>
<reference evidence="5 6" key="1">
    <citation type="submission" date="2019-07" db="EMBL/GenBank/DDBJ databases">
        <title>Whole genome shotgun sequence of Marinococcus halophilus NBRC 102359.</title>
        <authorList>
            <person name="Hosoyama A."/>
            <person name="Uohara A."/>
            <person name="Ohji S."/>
            <person name="Ichikawa N."/>
        </authorList>
    </citation>
    <scope>NUCLEOTIDE SEQUENCE [LARGE SCALE GENOMIC DNA]</scope>
    <source>
        <strain evidence="5 6">NBRC 102359</strain>
    </source>
</reference>
<comment type="caution">
    <text evidence="5">The sequence shown here is derived from an EMBL/GenBank/DDBJ whole genome shotgun (WGS) entry which is preliminary data.</text>
</comment>
<name>A0A510Y9L3_MARHA</name>
<dbReference type="SUPFAM" id="SSF64288">
    <property type="entry name" value="Chorismate lyase-like"/>
    <property type="match status" value="1"/>
</dbReference>
<keyword evidence="6" id="KW-1185">Reference proteome</keyword>
<dbReference type="InterPro" id="IPR028978">
    <property type="entry name" value="Chorismate_lyase_/UTRA_dom_sf"/>
</dbReference>
<dbReference type="PRINTS" id="PR00035">
    <property type="entry name" value="HTHGNTR"/>
</dbReference>
<dbReference type="Proteomes" id="UP000321051">
    <property type="component" value="Unassembled WGS sequence"/>
</dbReference>
<dbReference type="SUPFAM" id="SSF46785">
    <property type="entry name" value="Winged helix' DNA-binding domain"/>
    <property type="match status" value="1"/>
</dbReference>
<dbReference type="AlphaFoldDB" id="A0A510Y9L3"/>
<keyword evidence="1" id="KW-0805">Transcription regulation</keyword>
<evidence type="ECO:0000256" key="1">
    <source>
        <dbReference type="ARBA" id="ARBA00023015"/>
    </source>
</evidence>
<evidence type="ECO:0000256" key="3">
    <source>
        <dbReference type="ARBA" id="ARBA00023163"/>
    </source>
</evidence>
<dbReference type="PROSITE" id="PS50949">
    <property type="entry name" value="HTH_GNTR"/>
    <property type="match status" value="1"/>
</dbReference>
<feature type="domain" description="HTH gntR-type" evidence="4">
    <location>
        <begin position="9"/>
        <end position="77"/>
    </location>
</feature>
<gene>
    <name evidence="5" type="ORF">MHA01_29600</name>
</gene>
<protein>
    <submittedName>
        <fullName evidence="5">GntR family transcriptional regulator</fullName>
    </submittedName>
</protein>
<keyword evidence="3" id="KW-0804">Transcription</keyword>
<evidence type="ECO:0000259" key="4">
    <source>
        <dbReference type="PROSITE" id="PS50949"/>
    </source>
</evidence>
<dbReference type="EMBL" id="BJUN01000027">
    <property type="protein sequence ID" value="GEK60055.1"/>
    <property type="molecule type" value="Genomic_DNA"/>
</dbReference>
<dbReference type="SMART" id="SM00345">
    <property type="entry name" value="HTH_GNTR"/>
    <property type="match status" value="1"/>
</dbReference>
<dbReference type="InterPro" id="IPR036388">
    <property type="entry name" value="WH-like_DNA-bd_sf"/>
</dbReference>
<dbReference type="STRING" id="1371.GCA_900166605_01173"/>
<evidence type="ECO:0000313" key="6">
    <source>
        <dbReference type="Proteomes" id="UP000321051"/>
    </source>
</evidence>
<dbReference type="InterPro" id="IPR000524">
    <property type="entry name" value="Tscrpt_reg_HTH_GntR"/>
</dbReference>
<dbReference type="GO" id="GO:0003677">
    <property type="term" value="F:DNA binding"/>
    <property type="evidence" value="ECO:0007669"/>
    <property type="project" value="UniProtKB-KW"/>
</dbReference>
<dbReference type="OrthoDB" id="457376at2"/>
<dbReference type="PANTHER" id="PTHR44846">
    <property type="entry name" value="MANNOSYL-D-GLYCERATE TRANSPORT/METABOLISM SYSTEM REPRESSOR MNGR-RELATED"/>
    <property type="match status" value="1"/>
</dbReference>
<evidence type="ECO:0000313" key="5">
    <source>
        <dbReference type="EMBL" id="GEK60055.1"/>
    </source>
</evidence>
<keyword evidence="2" id="KW-0238">DNA-binding</keyword>
<dbReference type="InterPro" id="IPR050679">
    <property type="entry name" value="Bact_HTH_transcr_reg"/>
</dbReference>
<dbReference type="Gene3D" id="1.10.10.10">
    <property type="entry name" value="Winged helix-like DNA-binding domain superfamily/Winged helix DNA-binding domain"/>
    <property type="match status" value="1"/>
</dbReference>
<dbReference type="SMART" id="SM00866">
    <property type="entry name" value="UTRA"/>
    <property type="match status" value="1"/>
</dbReference>
<accession>A0A510Y9L3</accession>
<proteinExistence type="predicted"/>
<organism evidence="5 6">
    <name type="scientific">Marinococcus halophilus</name>
    <dbReference type="NCBI Taxonomy" id="1371"/>
    <lineage>
        <taxon>Bacteria</taxon>
        <taxon>Bacillati</taxon>
        <taxon>Bacillota</taxon>
        <taxon>Bacilli</taxon>
        <taxon>Bacillales</taxon>
        <taxon>Bacillaceae</taxon>
        <taxon>Marinococcus</taxon>
    </lineage>
</organism>
<sequence>MIDSTKTNEPLYKQIYNELLQKIIRNEYHEGDILPSEPALQDTYGVSRITIRRAMDILQTNGYVKKHSGIGTIVMNTKHGLQLKRISSFSEDNLNRDALSELVSFDIVEAPLQVVTKLHLREDVQVYKIERLRIINGEKVGFHRSFIPINKVEITQSDMVSPQASLYQVLRAHDIHLTTANETIEAMSATSMLQDQLQLEDHAPLLYIERCSFDHHEGIEFAEIYYRADRYKYHVELEGE</sequence>
<dbReference type="CDD" id="cd07377">
    <property type="entry name" value="WHTH_GntR"/>
    <property type="match status" value="1"/>
</dbReference>
<dbReference type="PANTHER" id="PTHR44846:SF17">
    <property type="entry name" value="GNTR-FAMILY TRANSCRIPTIONAL REGULATOR"/>
    <property type="match status" value="1"/>
</dbReference>
<dbReference type="InterPro" id="IPR011663">
    <property type="entry name" value="UTRA"/>
</dbReference>
<evidence type="ECO:0000256" key="2">
    <source>
        <dbReference type="ARBA" id="ARBA00023125"/>
    </source>
</evidence>